<evidence type="ECO:0000256" key="1">
    <source>
        <dbReference type="SAM" id="Phobius"/>
    </source>
</evidence>
<organism evidence="2 3">
    <name type="scientific">Stegodyphus mimosarum</name>
    <name type="common">African social velvet spider</name>
    <dbReference type="NCBI Taxonomy" id="407821"/>
    <lineage>
        <taxon>Eukaryota</taxon>
        <taxon>Metazoa</taxon>
        <taxon>Ecdysozoa</taxon>
        <taxon>Arthropoda</taxon>
        <taxon>Chelicerata</taxon>
        <taxon>Arachnida</taxon>
        <taxon>Araneae</taxon>
        <taxon>Araneomorphae</taxon>
        <taxon>Entelegynae</taxon>
        <taxon>Eresoidea</taxon>
        <taxon>Eresidae</taxon>
        <taxon>Stegodyphus</taxon>
    </lineage>
</organism>
<feature type="non-terminal residue" evidence="2">
    <location>
        <position position="37"/>
    </location>
</feature>
<keyword evidence="1" id="KW-1133">Transmembrane helix</keyword>
<sequence length="37" mass="3592">MALFGAATLFGGATAVVLGTLAVGAALGFALVNKKNR</sequence>
<evidence type="ECO:0000313" key="3">
    <source>
        <dbReference type="Proteomes" id="UP000054359"/>
    </source>
</evidence>
<keyword evidence="1" id="KW-0472">Membrane</keyword>
<name>A0A087T8E4_STEMI</name>
<evidence type="ECO:0000313" key="2">
    <source>
        <dbReference type="EMBL" id="KFM61383.1"/>
    </source>
</evidence>
<reference evidence="2 3" key="1">
    <citation type="submission" date="2013-11" db="EMBL/GenBank/DDBJ databases">
        <title>Genome sequencing of Stegodyphus mimosarum.</title>
        <authorList>
            <person name="Bechsgaard J."/>
        </authorList>
    </citation>
    <scope>NUCLEOTIDE SEQUENCE [LARGE SCALE GENOMIC DNA]</scope>
</reference>
<gene>
    <name evidence="2" type="ORF">X975_20670</name>
</gene>
<accession>A0A087T8E4</accession>
<keyword evidence="3" id="KW-1185">Reference proteome</keyword>
<dbReference type="AlphaFoldDB" id="A0A087T8E4"/>
<proteinExistence type="predicted"/>
<dbReference type="EMBL" id="KK113929">
    <property type="protein sequence ID" value="KFM61383.1"/>
    <property type="molecule type" value="Genomic_DNA"/>
</dbReference>
<protein>
    <submittedName>
        <fullName evidence="2">Uncharacterized protein</fullName>
    </submittedName>
</protein>
<dbReference type="Proteomes" id="UP000054359">
    <property type="component" value="Unassembled WGS sequence"/>
</dbReference>
<feature type="transmembrane region" description="Helical" evidence="1">
    <location>
        <begin position="6"/>
        <end position="32"/>
    </location>
</feature>
<keyword evidence="1" id="KW-0812">Transmembrane</keyword>